<evidence type="ECO:0000313" key="1">
    <source>
        <dbReference type="EMBL" id="MCR1899572.1"/>
    </source>
</evidence>
<keyword evidence="2" id="KW-1185">Reference proteome</keyword>
<protein>
    <submittedName>
        <fullName evidence="1">Uncharacterized protein</fullName>
    </submittedName>
</protein>
<proteinExistence type="predicted"/>
<dbReference type="RefSeq" id="WP_257532076.1">
    <property type="nucleotide sequence ID" value="NZ_JANKAS010000011.1"/>
</dbReference>
<dbReference type="EMBL" id="JANKAS010000011">
    <property type="protein sequence ID" value="MCR1899572.1"/>
    <property type="molecule type" value="Genomic_DNA"/>
</dbReference>
<dbReference type="Proteomes" id="UP001205748">
    <property type="component" value="Unassembled WGS sequence"/>
</dbReference>
<dbReference type="AlphaFoldDB" id="A0AAE3HHB5"/>
<gene>
    <name evidence="1" type="ORF">NSA47_11350</name>
</gene>
<reference evidence="1" key="1">
    <citation type="submission" date="2022-07" db="EMBL/GenBank/DDBJ databases">
        <title>Enhanced cultured diversity of the mouse gut microbiota enables custom-made synthetic communities.</title>
        <authorList>
            <person name="Afrizal A."/>
        </authorList>
    </citation>
    <scope>NUCLEOTIDE SEQUENCE</scope>
    <source>
        <strain evidence="1">DSM 28593</strain>
    </source>
</reference>
<organism evidence="1 2">
    <name type="scientific">Irregularibacter muris</name>
    <dbReference type="NCBI Taxonomy" id="1796619"/>
    <lineage>
        <taxon>Bacteria</taxon>
        <taxon>Bacillati</taxon>
        <taxon>Bacillota</taxon>
        <taxon>Clostridia</taxon>
        <taxon>Eubacteriales</taxon>
        <taxon>Eubacteriaceae</taxon>
        <taxon>Irregularibacter</taxon>
    </lineage>
</organism>
<name>A0AAE3HHB5_9FIRM</name>
<evidence type="ECO:0000313" key="2">
    <source>
        <dbReference type="Proteomes" id="UP001205748"/>
    </source>
</evidence>
<sequence>MNTKERVIESLQKASLEEILDREDIANLDWFWINRDIFGDILKNISGFDYYEQEEEVTELLKSMKDENYIQLLRPEIENKGFIEISQQLFAKLDQDYTIVQEIDTWIFIKESYYNKLWIKKSMELEWVLKAMSIDIYQRFDMPYSSLKETYKELFENNNRVIEEIVETKQYVLDSGKWKLSETETVLTFYKKEKKFYEWSQGEVEFKFDDLQG</sequence>
<comment type="caution">
    <text evidence="1">The sequence shown here is derived from an EMBL/GenBank/DDBJ whole genome shotgun (WGS) entry which is preliminary data.</text>
</comment>
<accession>A0AAE3HHB5</accession>